<feature type="region of interest" description="Disordered" evidence="1">
    <location>
        <begin position="318"/>
        <end position="337"/>
    </location>
</feature>
<dbReference type="AlphaFoldDB" id="A0A8B7W9Y5"/>
<accession>A0A8B7W9Y5</accession>
<dbReference type="KEGG" id="ccan:109700054"/>
<gene>
    <name evidence="3" type="primary">CUNH14orf37</name>
</gene>
<dbReference type="GO" id="GO:0007224">
    <property type="term" value="P:smoothened signaling pathway"/>
    <property type="evidence" value="ECO:0007669"/>
    <property type="project" value="InterPro"/>
</dbReference>
<name>A0A8B7W9Y5_CASCN</name>
<feature type="region of interest" description="Disordered" evidence="1">
    <location>
        <begin position="210"/>
        <end position="256"/>
    </location>
</feature>
<sequence>MSRSIVLHICLAFCSLLFLSFATQCLAFPKMERREIEHDRAEKEQTESTNVDDQENSSIILTHMPQIMVSEDPIIVSAGPSVTPLNTEFSVNKETQPEPNSPSRYTATEPVVPVSEEVFGSSQSEGMSPESRLSNVLLTTGITALTSLNVDDTKEPVSSTSVQPIAEGTTDATQGFPKYVDSQLFATESQEGVSLGHSPSSYINTEEMLATNPRPEKFETDTDQRTTSFPDDAESTADTEPASLLSDGEKPSQMTADNTQATATEHLPEYTLSVESETDSLLGAPEVTVSDSTAVPAASVLSNEWDDTKLERVSQIRTPQLRDNTETQERIEPSQTAHVSLYRTEGDQPWTEAEGGTHMGMTLLLSKGDETSPAFTHPSSFTPTSLMEDTKASIVSVFQSTGGSMESTKENGARFFTETTVSMSEHESEAYQLLKDIITQEMTTLVEEPEGTLPLVTQEQVATIEVPRDNSGPEEGKESPSPVSDGAGVTQLSRRWEPLATAASATVVPWSLEVSPAEDLMDTVTEPNEEFIPVLGSPVTPPGITEEASPSVSPALPVSEAPFERRTVPSISHPNTAASYGLDQLESEAALTPTLSEISTDKLKISNPELPKPWDDGDLPLDEENPNSLEEELLHPRAIVMSVAKDEEPESVDFPPQPAPPESIPFTPFLAGTKAPSPLHVTSSGSSTLESTLSVTVTETETLDRPISEGEILFSCGQKLAPKTLGNGGLCLTNLNDSLSSTLHDTLEMEDDPPSEGQVMKMSHKKFHGDAILSLLIKQNQELLVSQQAVYHSEYAHYVRVSCLYNTS</sequence>
<evidence type="ECO:0000256" key="2">
    <source>
        <dbReference type="SAM" id="SignalP"/>
    </source>
</evidence>
<dbReference type="PANTHER" id="PTHR21585:SF0">
    <property type="entry name" value="ARMADILLO-LIKE HELICAL DOMAIN-CONTAINING PROTEIN 4"/>
    <property type="match status" value="1"/>
</dbReference>
<dbReference type="OrthoDB" id="9904542at2759"/>
<feature type="chain" id="PRO_5034537648" evidence="2">
    <location>
        <begin position="28"/>
        <end position="808"/>
    </location>
</feature>
<feature type="region of interest" description="Disordered" evidence="1">
    <location>
        <begin position="465"/>
        <end position="490"/>
    </location>
</feature>
<dbReference type="Pfam" id="PF15767">
    <property type="entry name" value="ARMH4"/>
    <property type="match status" value="1"/>
</dbReference>
<evidence type="ECO:0000313" key="3">
    <source>
        <dbReference type="RefSeq" id="XP_020040659.1"/>
    </source>
</evidence>
<dbReference type="PANTHER" id="PTHR21585">
    <property type="entry name" value="FULL-LENGTH CDNA CLONE CS0DC025YL05 OF NEUROBLASTOMA"/>
    <property type="match status" value="1"/>
</dbReference>
<reference evidence="3" key="1">
    <citation type="submission" date="2025-08" db="UniProtKB">
        <authorList>
            <consortium name="RefSeq"/>
        </authorList>
    </citation>
    <scope>IDENTIFICATION</scope>
    <source>
        <tissue evidence="3">Leukocyte</tissue>
    </source>
</reference>
<keyword evidence="2" id="KW-0732">Signal</keyword>
<dbReference type="InterPro" id="IPR031524">
    <property type="entry name" value="ARMH4"/>
</dbReference>
<feature type="compositionally biased region" description="Basic and acidic residues" evidence="1">
    <location>
        <begin position="214"/>
        <end position="224"/>
    </location>
</feature>
<feature type="compositionally biased region" description="Basic and acidic residues" evidence="1">
    <location>
        <begin position="323"/>
        <end position="332"/>
    </location>
</feature>
<proteinExistence type="predicted"/>
<evidence type="ECO:0000256" key="1">
    <source>
        <dbReference type="SAM" id="MobiDB-lite"/>
    </source>
</evidence>
<feature type="signal peptide" evidence="2">
    <location>
        <begin position="1"/>
        <end position="27"/>
    </location>
</feature>
<organism evidence="3">
    <name type="scientific">Castor canadensis</name>
    <name type="common">American beaver</name>
    <dbReference type="NCBI Taxonomy" id="51338"/>
    <lineage>
        <taxon>Eukaryota</taxon>
        <taxon>Metazoa</taxon>
        <taxon>Chordata</taxon>
        <taxon>Craniata</taxon>
        <taxon>Vertebrata</taxon>
        <taxon>Euteleostomi</taxon>
        <taxon>Mammalia</taxon>
        <taxon>Eutheria</taxon>
        <taxon>Euarchontoglires</taxon>
        <taxon>Glires</taxon>
        <taxon>Rodentia</taxon>
        <taxon>Castorimorpha</taxon>
        <taxon>Castoridae</taxon>
        <taxon>Castor</taxon>
    </lineage>
</organism>
<dbReference type="RefSeq" id="XP_020040659.1">
    <property type="nucleotide sequence ID" value="XM_020185070.1"/>
</dbReference>
<protein>
    <submittedName>
        <fullName evidence="3">Uncharacterized protein C14orf37 homolog</fullName>
    </submittedName>
</protein>